<dbReference type="Proteomes" id="UP000436088">
    <property type="component" value="Unassembled WGS sequence"/>
</dbReference>
<protein>
    <submittedName>
        <fullName evidence="2">RPM1 interacting protein 13, putative isoform 2</fullName>
    </submittedName>
</protein>
<reference evidence="2" key="1">
    <citation type="submission" date="2019-09" db="EMBL/GenBank/DDBJ databases">
        <title>Draft genome information of white flower Hibiscus syriacus.</title>
        <authorList>
            <person name="Kim Y.-M."/>
        </authorList>
    </citation>
    <scope>NUCLEOTIDE SEQUENCE [LARGE SCALE GENOMIC DNA]</scope>
    <source>
        <strain evidence="2">YM2019G1</strain>
    </source>
</reference>
<dbReference type="PANTHER" id="PTHR33443">
    <property type="entry name" value="ZGC:112980"/>
    <property type="match status" value="1"/>
</dbReference>
<feature type="compositionally biased region" description="Basic and acidic residues" evidence="1">
    <location>
        <begin position="242"/>
        <end position="251"/>
    </location>
</feature>
<feature type="compositionally biased region" description="Low complexity" evidence="1">
    <location>
        <begin position="252"/>
        <end position="263"/>
    </location>
</feature>
<dbReference type="PANTHER" id="PTHR33443:SF35">
    <property type="entry name" value="VQ DOMAIN-CONTAINING PROTEIN"/>
    <property type="match status" value="1"/>
</dbReference>
<proteinExistence type="predicted"/>
<name>A0A6A2WY32_HIBSY</name>
<sequence length="280" mass="32135">MSSSSCGFVCSRHLEMPIQPAEAPSSWDHQYVVLSDASNLVLKPEKIETINGALEVFYLGYLGFSVIACRDFPHPWHDCAKFPFSSTSHEQQQHCDLCHCFVCDMRAPCFYWGWGMSNADHCHATDKEEIWKTLRKNFRLGRNVSAPTIISHYTVVPQLNQAPRRDIIRLTIVRRRRHNWLNSVINFGWGMSNADHRHATDKEEIWNTLRKNFRLGRNVSAPTIISHYTVVPQCNIPKSEMKHVGEKKELSGKLSSSSSSSRISKLKDLERDLVPEQLKD</sequence>
<feature type="region of interest" description="Disordered" evidence="1">
    <location>
        <begin position="242"/>
        <end position="280"/>
    </location>
</feature>
<evidence type="ECO:0000313" key="3">
    <source>
        <dbReference type="Proteomes" id="UP000436088"/>
    </source>
</evidence>
<keyword evidence="3" id="KW-1185">Reference proteome</keyword>
<accession>A0A6A2WY32</accession>
<comment type="caution">
    <text evidence="2">The sequence shown here is derived from an EMBL/GenBank/DDBJ whole genome shotgun (WGS) entry which is preliminary data.</text>
</comment>
<feature type="compositionally biased region" description="Basic and acidic residues" evidence="1">
    <location>
        <begin position="265"/>
        <end position="280"/>
    </location>
</feature>
<dbReference type="InterPro" id="IPR053234">
    <property type="entry name" value="RPM1_Interactor"/>
</dbReference>
<organism evidence="2 3">
    <name type="scientific">Hibiscus syriacus</name>
    <name type="common">Rose of Sharon</name>
    <dbReference type="NCBI Taxonomy" id="106335"/>
    <lineage>
        <taxon>Eukaryota</taxon>
        <taxon>Viridiplantae</taxon>
        <taxon>Streptophyta</taxon>
        <taxon>Embryophyta</taxon>
        <taxon>Tracheophyta</taxon>
        <taxon>Spermatophyta</taxon>
        <taxon>Magnoliopsida</taxon>
        <taxon>eudicotyledons</taxon>
        <taxon>Gunneridae</taxon>
        <taxon>Pentapetalae</taxon>
        <taxon>rosids</taxon>
        <taxon>malvids</taxon>
        <taxon>Malvales</taxon>
        <taxon>Malvaceae</taxon>
        <taxon>Malvoideae</taxon>
        <taxon>Hibiscus</taxon>
    </lineage>
</organism>
<dbReference type="EMBL" id="VEPZ02001589">
    <property type="protein sequence ID" value="KAE8666922.1"/>
    <property type="molecule type" value="Genomic_DNA"/>
</dbReference>
<evidence type="ECO:0000313" key="2">
    <source>
        <dbReference type="EMBL" id="KAE8666922.1"/>
    </source>
</evidence>
<dbReference type="AlphaFoldDB" id="A0A6A2WY32"/>
<gene>
    <name evidence="2" type="ORF">F3Y22_tig00112471pilonHSYRG00021</name>
</gene>
<evidence type="ECO:0000256" key="1">
    <source>
        <dbReference type="SAM" id="MobiDB-lite"/>
    </source>
</evidence>